<accession>A0A644T9Z1</accession>
<dbReference type="AlphaFoldDB" id="A0A644T9Z1"/>
<dbReference type="InterPro" id="IPR029063">
    <property type="entry name" value="SAM-dependent_MTases_sf"/>
</dbReference>
<sequence length="230" mass="25245">MRLGARLQAIADLVEQGTSLVDIGTDHAYLPIYLVEKKIVSRAVAGEVSDGPYKAAQQTIDNAKLQGVQGCVQLRLGDGLQVIEPGEIETAVMAGMGGATIIGILEGAPRVAHSLKRLIIQPMVAAAAVRRWLFDNGWYIDNEVLVVDDGRLYEIITAEQGEAPKHEEILHDIGPVLWRRKPPLLAMHLDQLIQQTHRILNGMAAGNNYSDKYYIYAEKLSQLEAKKACL</sequence>
<dbReference type="PANTHER" id="PTHR38451:SF1">
    <property type="entry name" value="TRNA (ADENINE(22)-N(1))-METHYLTRANSFERASE"/>
    <property type="match status" value="1"/>
</dbReference>
<protein>
    <submittedName>
        <fullName evidence="1">tRNA (Adenine(22)-N(1))-methyltransferase</fullName>
        <ecNumber evidence="1">2.1.1.217</ecNumber>
    </submittedName>
</protein>
<gene>
    <name evidence="1" type="primary">trmK_1</name>
    <name evidence="1" type="ORF">SDC9_08939</name>
</gene>
<reference evidence="1" key="1">
    <citation type="submission" date="2019-08" db="EMBL/GenBank/DDBJ databases">
        <authorList>
            <person name="Kucharzyk K."/>
            <person name="Murdoch R.W."/>
            <person name="Higgins S."/>
            <person name="Loffler F."/>
        </authorList>
    </citation>
    <scope>NUCLEOTIDE SEQUENCE</scope>
</reference>
<dbReference type="EC" id="2.1.1.217" evidence="1"/>
<dbReference type="GO" id="GO:0160105">
    <property type="term" value="F:tRNA (adenine(22)-N1)-methyltransferase activity"/>
    <property type="evidence" value="ECO:0007669"/>
    <property type="project" value="UniProtKB-EC"/>
</dbReference>
<comment type="caution">
    <text evidence="1">The sequence shown here is derived from an EMBL/GenBank/DDBJ whole genome shotgun (WGS) entry which is preliminary data.</text>
</comment>
<keyword evidence="1" id="KW-0489">Methyltransferase</keyword>
<proteinExistence type="predicted"/>
<dbReference type="Pfam" id="PF12847">
    <property type="entry name" value="Methyltransf_18"/>
    <property type="match status" value="1"/>
</dbReference>
<dbReference type="PANTHER" id="PTHR38451">
    <property type="entry name" value="TRNA (ADENINE(22)-N(1))-METHYLTRANSFERASE"/>
    <property type="match status" value="1"/>
</dbReference>
<evidence type="ECO:0000313" key="1">
    <source>
        <dbReference type="EMBL" id="MPL63317.1"/>
    </source>
</evidence>
<dbReference type="Gene3D" id="3.40.50.150">
    <property type="entry name" value="Vaccinia Virus protein VP39"/>
    <property type="match status" value="1"/>
</dbReference>
<dbReference type="GO" id="GO:0032259">
    <property type="term" value="P:methylation"/>
    <property type="evidence" value="ECO:0007669"/>
    <property type="project" value="UniProtKB-KW"/>
</dbReference>
<dbReference type="InterPro" id="IPR006901">
    <property type="entry name" value="TrmK"/>
</dbReference>
<organism evidence="1">
    <name type="scientific">bioreactor metagenome</name>
    <dbReference type="NCBI Taxonomy" id="1076179"/>
    <lineage>
        <taxon>unclassified sequences</taxon>
        <taxon>metagenomes</taxon>
        <taxon>ecological metagenomes</taxon>
    </lineage>
</organism>
<name>A0A644T9Z1_9ZZZZ</name>
<dbReference type="EMBL" id="VSSQ01000021">
    <property type="protein sequence ID" value="MPL63317.1"/>
    <property type="molecule type" value="Genomic_DNA"/>
</dbReference>
<dbReference type="PIRSF" id="PIRSF018637">
    <property type="entry name" value="TrmK"/>
    <property type="match status" value="1"/>
</dbReference>
<keyword evidence="1" id="KW-0808">Transferase</keyword>
<dbReference type="SUPFAM" id="SSF53335">
    <property type="entry name" value="S-adenosyl-L-methionine-dependent methyltransferases"/>
    <property type="match status" value="1"/>
</dbReference>